<dbReference type="InterPro" id="IPR023187">
    <property type="entry name" value="Tscrpt_reg_MarR-type_CS"/>
</dbReference>
<accession>A0A238VEI8</accession>
<gene>
    <name evidence="5" type="ORF">SAMN06265370_10234</name>
</gene>
<dbReference type="PROSITE" id="PS01117">
    <property type="entry name" value="HTH_MARR_1"/>
    <property type="match status" value="1"/>
</dbReference>
<evidence type="ECO:0000256" key="1">
    <source>
        <dbReference type="ARBA" id="ARBA00023015"/>
    </source>
</evidence>
<dbReference type="SMART" id="SM00347">
    <property type="entry name" value="HTH_MARR"/>
    <property type="match status" value="1"/>
</dbReference>
<dbReference type="Gene3D" id="1.10.10.10">
    <property type="entry name" value="Winged helix-like DNA-binding domain superfamily/Winged helix DNA-binding domain"/>
    <property type="match status" value="1"/>
</dbReference>
<evidence type="ECO:0000313" key="6">
    <source>
        <dbReference type="Proteomes" id="UP000198417"/>
    </source>
</evidence>
<dbReference type="PRINTS" id="PR00598">
    <property type="entry name" value="HTHMARR"/>
</dbReference>
<dbReference type="PANTHER" id="PTHR33164:SF64">
    <property type="entry name" value="TRANSCRIPTIONAL REGULATOR SLYA"/>
    <property type="match status" value="1"/>
</dbReference>
<proteinExistence type="predicted"/>
<reference evidence="5 6" key="1">
    <citation type="submission" date="2017-06" db="EMBL/GenBank/DDBJ databases">
        <authorList>
            <person name="Kim H.J."/>
            <person name="Triplett B.A."/>
        </authorList>
    </citation>
    <scope>NUCLEOTIDE SEQUENCE [LARGE SCALE GENOMIC DNA]</scope>
    <source>
        <strain evidence="5 6">DSM 29052</strain>
    </source>
</reference>
<dbReference type="GO" id="GO:0006950">
    <property type="term" value="P:response to stress"/>
    <property type="evidence" value="ECO:0007669"/>
    <property type="project" value="TreeGrafter"/>
</dbReference>
<evidence type="ECO:0000256" key="2">
    <source>
        <dbReference type="ARBA" id="ARBA00023125"/>
    </source>
</evidence>
<keyword evidence="3" id="KW-0804">Transcription</keyword>
<keyword evidence="6" id="KW-1185">Reference proteome</keyword>
<evidence type="ECO:0000313" key="5">
    <source>
        <dbReference type="EMBL" id="SNR32631.1"/>
    </source>
</evidence>
<dbReference type="GO" id="GO:0003700">
    <property type="term" value="F:DNA-binding transcription factor activity"/>
    <property type="evidence" value="ECO:0007669"/>
    <property type="project" value="InterPro"/>
</dbReference>
<dbReference type="Pfam" id="PF01047">
    <property type="entry name" value="MarR"/>
    <property type="match status" value="1"/>
</dbReference>
<sequence length="159" mass="17289">MSRTIDPDSLGFLLNDLARLMRAAFEHEIAAGAVPVTPSEARVLANMYRSGPMQQKRLACLLGVAPMSLSTFLDRLEAAGLVVRSPDPDDRRAKLVSLTPAAGPVLTEIAEAGLRARQIATKDIDEPTLEQFRATAHQIRDTLDTARTARIASDRKPTE</sequence>
<dbReference type="SUPFAM" id="SSF46785">
    <property type="entry name" value="Winged helix' DNA-binding domain"/>
    <property type="match status" value="1"/>
</dbReference>
<dbReference type="InterPro" id="IPR039422">
    <property type="entry name" value="MarR/SlyA-like"/>
</dbReference>
<dbReference type="AlphaFoldDB" id="A0A238VEI8"/>
<dbReference type="RefSeq" id="WP_089269019.1">
    <property type="nucleotide sequence ID" value="NZ_FZNN01000002.1"/>
</dbReference>
<dbReference type="Proteomes" id="UP000198417">
    <property type="component" value="Unassembled WGS sequence"/>
</dbReference>
<name>A0A238VEI8_9RHOB</name>
<evidence type="ECO:0000256" key="3">
    <source>
        <dbReference type="ARBA" id="ARBA00023163"/>
    </source>
</evidence>
<dbReference type="InterPro" id="IPR036390">
    <property type="entry name" value="WH_DNA-bd_sf"/>
</dbReference>
<dbReference type="EMBL" id="FZNN01000002">
    <property type="protein sequence ID" value="SNR32631.1"/>
    <property type="molecule type" value="Genomic_DNA"/>
</dbReference>
<organism evidence="5 6">
    <name type="scientific">Puniceibacterium sediminis</name>
    <dbReference type="NCBI Taxonomy" id="1608407"/>
    <lineage>
        <taxon>Bacteria</taxon>
        <taxon>Pseudomonadati</taxon>
        <taxon>Pseudomonadota</taxon>
        <taxon>Alphaproteobacteria</taxon>
        <taxon>Rhodobacterales</taxon>
        <taxon>Paracoccaceae</taxon>
        <taxon>Puniceibacterium</taxon>
    </lineage>
</organism>
<dbReference type="GO" id="GO:0003677">
    <property type="term" value="F:DNA binding"/>
    <property type="evidence" value="ECO:0007669"/>
    <property type="project" value="UniProtKB-KW"/>
</dbReference>
<keyword evidence="2 5" id="KW-0238">DNA-binding</keyword>
<dbReference type="OrthoDB" id="582199at2"/>
<dbReference type="PROSITE" id="PS50995">
    <property type="entry name" value="HTH_MARR_2"/>
    <property type="match status" value="1"/>
</dbReference>
<protein>
    <submittedName>
        <fullName evidence="5">DNA-binding transcriptional regulator, MarR family</fullName>
    </submittedName>
</protein>
<keyword evidence="1" id="KW-0805">Transcription regulation</keyword>
<dbReference type="InterPro" id="IPR036388">
    <property type="entry name" value="WH-like_DNA-bd_sf"/>
</dbReference>
<dbReference type="PANTHER" id="PTHR33164">
    <property type="entry name" value="TRANSCRIPTIONAL REGULATOR, MARR FAMILY"/>
    <property type="match status" value="1"/>
</dbReference>
<evidence type="ECO:0000259" key="4">
    <source>
        <dbReference type="PROSITE" id="PS50995"/>
    </source>
</evidence>
<feature type="domain" description="HTH marR-type" evidence="4">
    <location>
        <begin position="7"/>
        <end position="141"/>
    </location>
</feature>
<dbReference type="InterPro" id="IPR000835">
    <property type="entry name" value="HTH_MarR-typ"/>
</dbReference>